<dbReference type="Proteomes" id="UP000019666">
    <property type="component" value="Unassembled WGS sequence"/>
</dbReference>
<dbReference type="SUPFAM" id="SSF53850">
    <property type="entry name" value="Periplasmic binding protein-like II"/>
    <property type="match status" value="1"/>
</dbReference>
<name>A0A017HV16_9RHOB</name>
<dbReference type="Gene3D" id="3.40.190.10">
    <property type="entry name" value="Periplasmic binding protein-like II"/>
    <property type="match status" value="1"/>
</dbReference>
<evidence type="ECO:0000313" key="1">
    <source>
        <dbReference type="EMBL" id="EYD78352.1"/>
    </source>
</evidence>
<gene>
    <name evidence="1" type="ORF">Rumeso_00181</name>
</gene>
<organism evidence="1 2">
    <name type="scientific">Rubellimicrobium mesophilum DSM 19309</name>
    <dbReference type="NCBI Taxonomy" id="442562"/>
    <lineage>
        <taxon>Bacteria</taxon>
        <taxon>Pseudomonadati</taxon>
        <taxon>Pseudomonadota</taxon>
        <taxon>Alphaproteobacteria</taxon>
        <taxon>Rhodobacterales</taxon>
        <taxon>Roseobacteraceae</taxon>
        <taxon>Rubellimicrobium</taxon>
    </lineage>
</organism>
<dbReference type="PANTHER" id="PTHR35841">
    <property type="entry name" value="PHOSPHONATES-BINDING PERIPLASMIC PROTEIN"/>
    <property type="match status" value="1"/>
</dbReference>
<dbReference type="AlphaFoldDB" id="A0A017HV16"/>
<dbReference type="OrthoDB" id="7353682at2"/>
<dbReference type="HOGENOM" id="CLU_051472_8_1_5"/>
<proteinExistence type="predicted"/>
<accession>A0A017HV16</accession>
<keyword evidence="2" id="KW-1185">Reference proteome</keyword>
<dbReference type="EMBL" id="AOSK01000005">
    <property type="protein sequence ID" value="EYD78352.1"/>
    <property type="molecule type" value="Genomic_DNA"/>
</dbReference>
<dbReference type="Pfam" id="PF12974">
    <property type="entry name" value="Phosphonate-bd"/>
    <property type="match status" value="1"/>
</dbReference>
<comment type="caution">
    <text evidence="1">The sequence shown here is derived from an EMBL/GenBank/DDBJ whole genome shotgun (WGS) entry which is preliminary data.</text>
</comment>
<evidence type="ECO:0000313" key="2">
    <source>
        <dbReference type="Proteomes" id="UP000019666"/>
    </source>
</evidence>
<protein>
    <submittedName>
        <fullName evidence="1">ABC-type phosphate/phosphonate transport system, periplasmic component</fullName>
    </submittedName>
</protein>
<reference evidence="1 2" key="1">
    <citation type="submission" date="2013-02" db="EMBL/GenBank/DDBJ databases">
        <authorList>
            <person name="Fiebig A."/>
            <person name="Goeker M."/>
            <person name="Klenk H.-P.P."/>
        </authorList>
    </citation>
    <scope>NUCLEOTIDE SEQUENCE [LARGE SCALE GENOMIC DNA]</scope>
    <source>
        <strain evidence="1 2">DSM 19309</strain>
    </source>
</reference>
<dbReference type="RefSeq" id="WP_037283182.1">
    <property type="nucleotide sequence ID" value="NZ_KK088615.1"/>
</dbReference>
<dbReference type="PATRIC" id="fig|442562.3.peg.182"/>
<dbReference type="STRING" id="442562.Rumeso_00181"/>
<dbReference type="PANTHER" id="PTHR35841:SF1">
    <property type="entry name" value="PHOSPHONATES-BINDING PERIPLASMIC PROTEIN"/>
    <property type="match status" value="1"/>
</dbReference>
<sequence length="246" mass="26742">MIAALPMYDRPENAAAHDTFWQLVRDGLRARGIEAPDALDRETPYDETWARPDLVLGQICNLPWRAGFRDRVTLVGASDYGLPGAGPGEYYSLIVARADDAAPGLRFALNDPLSNSGWDAGQTWARRNGVAIDPTLVTGSHAESLRAVAEGHADLAAIDAITWRMLQRWHPLAGRVRVLDRTAASPGQSFITRAGQDPAPYREAIAEAIATLPRPESDLLGLRRIVVLPLSAYDLPLPPVPNVTAR</sequence>